<name>A0AA38M4F1_9CUCU</name>
<dbReference type="Proteomes" id="UP001168821">
    <property type="component" value="Unassembled WGS sequence"/>
</dbReference>
<comment type="caution">
    <text evidence="3">The sequence shown here is derived from an EMBL/GenBank/DDBJ whole genome shotgun (WGS) entry which is preliminary data.</text>
</comment>
<organism evidence="3 4">
    <name type="scientific">Zophobas morio</name>
    <dbReference type="NCBI Taxonomy" id="2755281"/>
    <lineage>
        <taxon>Eukaryota</taxon>
        <taxon>Metazoa</taxon>
        <taxon>Ecdysozoa</taxon>
        <taxon>Arthropoda</taxon>
        <taxon>Hexapoda</taxon>
        <taxon>Insecta</taxon>
        <taxon>Pterygota</taxon>
        <taxon>Neoptera</taxon>
        <taxon>Endopterygota</taxon>
        <taxon>Coleoptera</taxon>
        <taxon>Polyphaga</taxon>
        <taxon>Cucujiformia</taxon>
        <taxon>Tenebrionidae</taxon>
        <taxon>Zophobas</taxon>
    </lineage>
</organism>
<keyword evidence="1" id="KW-0175">Coiled coil</keyword>
<proteinExistence type="predicted"/>
<evidence type="ECO:0000256" key="1">
    <source>
        <dbReference type="SAM" id="Coils"/>
    </source>
</evidence>
<dbReference type="EMBL" id="JALNTZ010000008">
    <property type="protein sequence ID" value="KAJ3643625.1"/>
    <property type="molecule type" value="Genomic_DNA"/>
</dbReference>
<sequence>MGSESESTDERDRKRPAKEGMFSRSKKTERTPKKKVTSSQDMLEKMMGILTELSGNVKEIKVMQGSKNLNKQMNELRKEQKEYRKKIEELKKINEQTVVDTEHLKRLIIKLRLEKMEKRSRKNNIVIQGLAINTVD</sequence>
<protein>
    <submittedName>
        <fullName evidence="3">Uncharacterized protein</fullName>
    </submittedName>
</protein>
<evidence type="ECO:0000313" key="4">
    <source>
        <dbReference type="Proteomes" id="UP001168821"/>
    </source>
</evidence>
<feature type="coiled-coil region" evidence="1">
    <location>
        <begin position="66"/>
        <end position="96"/>
    </location>
</feature>
<accession>A0AA38M4F1</accession>
<gene>
    <name evidence="3" type="ORF">Zmor_026326</name>
</gene>
<feature type="region of interest" description="Disordered" evidence="2">
    <location>
        <begin position="1"/>
        <end position="41"/>
    </location>
</feature>
<evidence type="ECO:0000256" key="2">
    <source>
        <dbReference type="SAM" id="MobiDB-lite"/>
    </source>
</evidence>
<evidence type="ECO:0000313" key="3">
    <source>
        <dbReference type="EMBL" id="KAJ3643625.1"/>
    </source>
</evidence>
<reference evidence="3" key="1">
    <citation type="journal article" date="2023" name="G3 (Bethesda)">
        <title>Whole genome assemblies of Zophobas morio and Tenebrio molitor.</title>
        <authorList>
            <person name="Kaur S."/>
            <person name="Stinson S.A."/>
            <person name="diCenzo G.C."/>
        </authorList>
    </citation>
    <scope>NUCLEOTIDE SEQUENCE</scope>
    <source>
        <strain evidence="3">QUZm001</strain>
    </source>
</reference>
<dbReference type="AlphaFoldDB" id="A0AA38M4F1"/>
<keyword evidence="4" id="KW-1185">Reference proteome</keyword>